<proteinExistence type="predicted"/>
<evidence type="ECO:0000313" key="3">
    <source>
        <dbReference type="Proteomes" id="UP000193067"/>
    </source>
</evidence>
<feature type="region of interest" description="Disordered" evidence="1">
    <location>
        <begin position="1"/>
        <end position="23"/>
    </location>
</feature>
<evidence type="ECO:0008006" key="4">
    <source>
        <dbReference type="Google" id="ProtNLM"/>
    </source>
</evidence>
<organism evidence="2 3">
    <name type="scientific">Trametes coccinea (strain BRFM310)</name>
    <name type="common">Pycnoporus coccineus</name>
    <dbReference type="NCBI Taxonomy" id="1353009"/>
    <lineage>
        <taxon>Eukaryota</taxon>
        <taxon>Fungi</taxon>
        <taxon>Dikarya</taxon>
        <taxon>Basidiomycota</taxon>
        <taxon>Agaricomycotina</taxon>
        <taxon>Agaricomycetes</taxon>
        <taxon>Polyporales</taxon>
        <taxon>Polyporaceae</taxon>
        <taxon>Trametes</taxon>
    </lineage>
</organism>
<dbReference type="STRING" id="1353009.A0A1Y2ISE5"/>
<name>A0A1Y2ISE5_TRAC3</name>
<evidence type="ECO:0000256" key="1">
    <source>
        <dbReference type="SAM" id="MobiDB-lite"/>
    </source>
</evidence>
<feature type="compositionally biased region" description="Polar residues" evidence="1">
    <location>
        <begin position="1"/>
        <end position="20"/>
    </location>
</feature>
<dbReference type="OrthoDB" id="3235673at2759"/>
<evidence type="ECO:0000313" key="2">
    <source>
        <dbReference type="EMBL" id="OSD04028.1"/>
    </source>
</evidence>
<gene>
    <name evidence="2" type="ORF">PYCCODRAFT_1364829</name>
</gene>
<protein>
    <recommendedName>
        <fullName evidence="4">BTB domain-containing protein</fullName>
    </recommendedName>
</protein>
<dbReference type="AlphaFoldDB" id="A0A1Y2ISE5"/>
<keyword evidence="3" id="KW-1185">Reference proteome</keyword>
<dbReference type="Proteomes" id="UP000193067">
    <property type="component" value="Unassembled WGS sequence"/>
</dbReference>
<accession>A0A1Y2ISE5</accession>
<sequence length="349" mass="39422">MDSEFSSNRHATPPQESTVPTRHPELCFPDGNLAVVAGKHYFIVHRGILSRHSEVLEQCIEELDTDNTPRLEGLIALILDDQAEDFTYFLRALCGRLSYDSAAEGFVVMSAILRLSTKYEVSLLRENTLRKMSAAWPTSLRMWDAREKAATGTNGVYEPRAIMPHPLLVINLAREVGAYDILPSAFYDLSRCLPSRLMDGFVDPDGVEHHLSDDDVGKVLRGKEHCSRYFSTFIVTELEGRGPSTTCLHRNEVQPSVKRTCQMAFESVTFELIRDVNGMISNRHHDPLFTIADSIVMQTRGTQPGTENKAAHRACEACRLEYLAVVQAAREAFWRQLPAWFEVHVRNWG</sequence>
<dbReference type="EMBL" id="KZ084098">
    <property type="protein sequence ID" value="OSD04028.1"/>
    <property type="molecule type" value="Genomic_DNA"/>
</dbReference>
<reference evidence="2 3" key="1">
    <citation type="journal article" date="2015" name="Biotechnol. Biofuels">
        <title>Enhanced degradation of softwood versus hardwood by the white-rot fungus Pycnoporus coccineus.</title>
        <authorList>
            <person name="Couturier M."/>
            <person name="Navarro D."/>
            <person name="Chevret D."/>
            <person name="Henrissat B."/>
            <person name="Piumi F."/>
            <person name="Ruiz-Duenas F.J."/>
            <person name="Martinez A.T."/>
            <person name="Grigoriev I.V."/>
            <person name="Riley R."/>
            <person name="Lipzen A."/>
            <person name="Berrin J.G."/>
            <person name="Master E.R."/>
            <person name="Rosso M.N."/>
        </authorList>
    </citation>
    <scope>NUCLEOTIDE SEQUENCE [LARGE SCALE GENOMIC DNA]</scope>
    <source>
        <strain evidence="2 3">BRFM310</strain>
    </source>
</reference>